<evidence type="ECO:0000256" key="1">
    <source>
        <dbReference type="ARBA" id="ARBA00004127"/>
    </source>
</evidence>
<evidence type="ECO:0000256" key="5">
    <source>
        <dbReference type="SAM" id="MobiDB-lite"/>
    </source>
</evidence>
<dbReference type="GO" id="GO:0012505">
    <property type="term" value="C:endomembrane system"/>
    <property type="evidence" value="ECO:0007669"/>
    <property type="project" value="UniProtKB-SubCell"/>
</dbReference>
<dbReference type="Proteomes" id="UP001150569">
    <property type="component" value="Unassembled WGS sequence"/>
</dbReference>
<gene>
    <name evidence="8" type="primary">VTC4_2</name>
    <name evidence="8" type="ORF">IWQ60_008571</name>
</gene>
<dbReference type="PANTHER" id="PTHR46140">
    <property type="entry name" value="VACUOLAR TRANSPORTER CHAPERONE 1-RELATED"/>
    <property type="match status" value="1"/>
</dbReference>
<accession>A0A9W8A110</accession>
<evidence type="ECO:0000256" key="3">
    <source>
        <dbReference type="ARBA" id="ARBA00022989"/>
    </source>
</evidence>
<keyword evidence="4 6" id="KW-0472">Membrane</keyword>
<dbReference type="PANTHER" id="PTHR46140:SF1">
    <property type="entry name" value="VACUOLAR TRANSPORTER CHAPERONE COMPLEX SUBUNIT 4-RELATED"/>
    <property type="match status" value="1"/>
</dbReference>
<feature type="transmembrane region" description="Helical" evidence="6">
    <location>
        <begin position="94"/>
        <end position="114"/>
    </location>
</feature>
<keyword evidence="3 6" id="KW-1133">Transmembrane helix</keyword>
<sequence length="190" mass="20924">MATTESAHFVPERSSTARRTSICSQASTSSSHRSLRNRGIVRTFQGLFRRSKAKLTTVRRNAAAAASHYGQPSVAPSDERPVLPKNFFANERTFIHWVRTAVMTGGVGLAILNFNNADTVYLIPACLFVGFAVGLMIYSLYQFWVRADRLTRREPGYYDDRGAVLVVLLVMVIGVGIHLAMTLSGVTSPN</sequence>
<evidence type="ECO:0000313" key="9">
    <source>
        <dbReference type="Proteomes" id="UP001150569"/>
    </source>
</evidence>
<comment type="subcellular location">
    <subcellularLocation>
        <location evidence="1">Endomembrane system</location>
        <topology evidence="1">Multi-pass membrane protein</topology>
    </subcellularLocation>
</comment>
<feature type="transmembrane region" description="Helical" evidence="6">
    <location>
        <begin position="120"/>
        <end position="141"/>
    </location>
</feature>
<evidence type="ECO:0000256" key="6">
    <source>
        <dbReference type="SAM" id="Phobius"/>
    </source>
</evidence>
<feature type="region of interest" description="Disordered" evidence="5">
    <location>
        <begin position="1"/>
        <end position="34"/>
    </location>
</feature>
<dbReference type="InterPro" id="IPR051572">
    <property type="entry name" value="VTC_Complex_Subunit"/>
</dbReference>
<proteinExistence type="predicted"/>
<dbReference type="Pfam" id="PF02656">
    <property type="entry name" value="DUF202"/>
    <property type="match status" value="1"/>
</dbReference>
<keyword evidence="9" id="KW-1185">Reference proteome</keyword>
<reference evidence="8" key="1">
    <citation type="submission" date="2022-07" db="EMBL/GenBank/DDBJ databases">
        <title>Phylogenomic reconstructions and comparative analyses of Kickxellomycotina fungi.</title>
        <authorList>
            <person name="Reynolds N.K."/>
            <person name="Stajich J.E."/>
            <person name="Barry K."/>
            <person name="Grigoriev I.V."/>
            <person name="Crous P."/>
            <person name="Smith M.E."/>
        </authorList>
    </citation>
    <scope>NUCLEOTIDE SEQUENCE</scope>
    <source>
        <strain evidence="8">RSA 861</strain>
    </source>
</reference>
<protein>
    <submittedName>
        <fullName evidence="8">Vacuolar transporter chaperone</fullName>
    </submittedName>
</protein>
<evidence type="ECO:0000256" key="2">
    <source>
        <dbReference type="ARBA" id="ARBA00022692"/>
    </source>
</evidence>
<feature type="transmembrane region" description="Helical" evidence="6">
    <location>
        <begin position="162"/>
        <end position="181"/>
    </location>
</feature>
<feature type="domain" description="DUF202" evidence="7">
    <location>
        <begin position="85"/>
        <end position="147"/>
    </location>
</feature>
<evidence type="ECO:0000259" key="7">
    <source>
        <dbReference type="Pfam" id="PF02656"/>
    </source>
</evidence>
<dbReference type="EMBL" id="JANBPT010000649">
    <property type="protein sequence ID" value="KAJ1915091.1"/>
    <property type="molecule type" value="Genomic_DNA"/>
</dbReference>
<dbReference type="AlphaFoldDB" id="A0A9W8A110"/>
<keyword evidence="2 6" id="KW-0812">Transmembrane</keyword>
<name>A0A9W8A110_9FUNG</name>
<feature type="compositionally biased region" description="Low complexity" evidence="5">
    <location>
        <begin position="21"/>
        <end position="31"/>
    </location>
</feature>
<dbReference type="OrthoDB" id="2243669at2759"/>
<evidence type="ECO:0000256" key="4">
    <source>
        <dbReference type="ARBA" id="ARBA00023136"/>
    </source>
</evidence>
<organism evidence="8 9">
    <name type="scientific">Tieghemiomyces parasiticus</name>
    <dbReference type="NCBI Taxonomy" id="78921"/>
    <lineage>
        <taxon>Eukaryota</taxon>
        <taxon>Fungi</taxon>
        <taxon>Fungi incertae sedis</taxon>
        <taxon>Zoopagomycota</taxon>
        <taxon>Kickxellomycotina</taxon>
        <taxon>Dimargaritomycetes</taxon>
        <taxon>Dimargaritales</taxon>
        <taxon>Dimargaritaceae</taxon>
        <taxon>Tieghemiomyces</taxon>
    </lineage>
</organism>
<comment type="caution">
    <text evidence="8">The sequence shown here is derived from an EMBL/GenBank/DDBJ whole genome shotgun (WGS) entry which is preliminary data.</text>
</comment>
<evidence type="ECO:0000313" key="8">
    <source>
        <dbReference type="EMBL" id="KAJ1915091.1"/>
    </source>
</evidence>
<dbReference type="InterPro" id="IPR003807">
    <property type="entry name" value="DUF202"/>
</dbReference>